<dbReference type="InterPro" id="IPR012341">
    <property type="entry name" value="6hp_glycosidase-like_sf"/>
</dbReference>
<keyword evidence="3" id="KW-1185">Reference proteome</keyword>
<gene>
    <name evidence="2" type="ORF">J2736_004422</name>
</gene>
<dbReference type="Gene3D" id="1.50.10.10">
    <property type="match status" value="1"/>
</dbReference>
<evidence type="ECO:0000313" key="3">
    <source>
        <dbReference type="Proteomes" id="UP001267290"/>
    </source>
</evidence>
<comment type="caution">
    <text evidence="2">The sequence shown here is derived from an EMBL/GenBank/DDBJ whole genome shotgun (WGS) entry which is preliminary data.</text>
</comment>
<protein>
    <submittedName>
        <fullName evidence="2">Rhamnogalacturonyl hydrolase YesR</fullName>
    </submittedName>
</protein>
<organism evidence="2 3">
    <name type="scientific">Paenibacillus qinlingensis</name>
    <dbReference type="NCBI Taxonomy" id="1837343"/>
    <lineage>
        <taxon>Bacteria</taxon>
        <taxon>Bacillati</taxon>
        <taxon>Bacillota</taxon>
        <taxon>Bacilli</taxon>
        <taxon>Bacillales</taxon>
        <taxon>Paenibacillaceae</taxon>
        <taxon>Paenibacillus</taxon>
    </lineage>
</organism>
<reference evidence="2 3" key="1">
    <citation type="submission" date="2023-07" db="EMBL/GenBank/DDBJ databases">
        <title>Sorghum-associated microbial communities from plants grown in Nebraska, USA.</title>
        <authorList>
            <person name="Schachtman D."/>
        </authorList>
    </citation>
    <scope>NUCLEOTIDE SEQUENCE [LARGE SCALE GENOMIC DNA]</scope>
    <source>
        <strain evidence="2 3">CC258</strain>
    </source>
</reference>
<keyword evidence="1 2" id="KW-0378">Hydrolase</keyword>
<accession>A0ABU1P0E4</accession>
<dbReference type="EMBL" id="JAVDSB010000009">
    <property type="protein sequence ID" value="MDR6553215.1"/>
    <property type="molecule type" value="Genomic_DNA"/>
</dbReference>
<dbReference type="GO" id="GO:0016787">
    <property type="term" value="F:hydrolase activity"/>
    <property type="evidence" value="ECO:0007669"/>
    <property type="project" value="UniProtKB-KW"/>
</dbReference>
<dbReference type="InterPro" id="IPR010905">
    <property type="entry name" value="Glyco_hydro_88"/>
</dbReference>
<name>A0ABU1P0E4_9BACL</name>
<evidence type="ECO:0000313" key="2">
    <source>
        <dbReference type="EMBL" id="MDR6553215.1"/>
    </source>
</evidence>
<dbReference type="RefSeq" id="WP_310500699.1">
    <property type="nucleotide sequence ID" value="NZ_JAVDSB010000009.1"/>
</dbReference>
<dbReference type="SUPFAM" id="SSF48208">
    <property type="entry name" value="Six-hairpin glycosidases"/>
    <property type="match status" value="1"/>
</dbReference>
<proteinExistence type="predicted"/>
<dbReference type="Pfam" id="PF07470">
    <property type="entry name" value="Glyco_hydro_88"/>
    <property type="match status" value="1"/>
</dbReference>
<evidence type="ECO:0000256" key="1">
    <source>
        <dbReference type="ARBA" id="ARBA00022801"/>
    </source>
</evidence>
<dbReference type="PANTHER" id="PTHR33886:SF8">
    <property type="entry name" value="UNSATURATED RHAMNOGALACTURONAN HYDROLASE (EUROFUNG)"/>
    <property type="match status" value="1"/>
</dbReference>
<dbReference type="Proteomes" id="UP001267290">
    <property type="component" value="Unassembled WGS sequence"/>
</dbReference>
<sequence>MKRYFEVEAGMAYKLADQNTDTILETIAGAYIANNPPHPFVFRCYSRLSIPQLQDGRFDFNMQEKLSDATLGQYAFALGMLWSDNVRSVETAVNCYGPTKLLLNGKQIYKSGVPEEVNVETRKIVEVHLQKGWNTFLLIFRKVASGFGCVFGSNRSHSNPLDFMNPFLERYDCGGWVYSEPQNEERFGENNFPEVRGKESDSSIRWLPSLAWAAEQASLMNCARIFGIQPNKVAYAWSKGESVLPGRNPFVLKGWSTGRLRIWVNGELVGLSEKEGPFEVEANLAYGTHNWLVESVCGERDWGFSLDVSAGEETYSFCQPHSVKGTDECWFYIGPIERSEDIVPEQLQTMYSLFEADSADEKAGNQTYWRIDRPDVWIRPYQHNARYARWNYPIGVTLYGLLQTGRKLERYDIIRYVIQHLKACTTMYSYSQWDREQYGYPAINTKLVDMKMLDDCGSIGSAMLEANKEARDEDFVRLAHIIADYMANTQERQEDGAFYRESIGYYMENTLWADDLYMSTPFLTRYYKLTGERKWLDEAARQFLLFKKYLYLSDKKLMSHVYDFKFHMANGIPWGRGNGWVFFSLSELLEMMPEDHSDRGALLSFFRDFSEGLLARQGKNGLWHQVLTDEGSFEETSCTSMFIYAFARGVRFGWLDKPRLYADAVRKGWSALISHAFEGNGSVHGVCCGSKYSYSPDYYKYDLKAVTNDPHGIGIVLLAGIEADNMNQMLATV</sequence>
<dbReference type="InterPro" id="IPR052043">
    <property type="entry name" value="PolySaccharide_Degr_Enz"/>
</dbReference>
<dbReference type="InterPro" id="IPR008928">
    <property type="entry name" value="6-hairpin_glycosidase_sf"/>
</dbReference>
<dbReference type="PANTHER" id="PTHR33886">
    <property type="entry name" value="UNSATURATED RHAMNOGALACTURONAN HYDROLASE (EUROFUNG)"/>
    <property type="match status" value="1"/>
</dbReference>